<organism evidence="1 2">
    <name type="scientific">Pangasius djambal</name>
    <dbReference type="NCBI Taxonomy" id="1691987"/>
    <lineage>
        <taxon>Eukaryota</taxon>
        <taxon>Metazoa</taxon>
        <taxon>Chordata</taxon>
        <taxon>Craniata</taxon>
        <taxon>Vertebrata</taxon>
        <taxon>Euteleostomi</taxon>
        <taxon>Actinopterygii</taxon>
        <taxon>Neopterygii</taxon>
        <taxon>Teleostei</taxon>
        <taxon>Ostariophysi</taxon>
        <taxon>Siluriformes</taxon>
        <taxon>Pangasiidae</taxon>
        <taxon>Pangasius</taxon>
    </lineage>
</organism>
<gene>
    <name evidence="1" type="ORF">PDJAM_G00224460</name>
</gene>
<dbReference type="EMBL" id="CM040980">
    <property type="protein sequence ID" value="MCJ8733513.1"/>
    <property type="molecule type" value="Genomic_DNA"/>
</dbReference>
<comment type="caution">
    <text evidence="1">The sequence shown here is derived from an EMBL/GenBank/DDBJ whole genome shotgun (WGS) entry which is preliminary data.</text>
</comment>
<keyword evidence="2" id="KW-1185">Reference proteome</keyword>
<accession>A0ACC5YCN8</accession>
<evidence type="ECO:0000313" key="1">
    <source>
        <dbReference type="EMBL" id="MCJ8733513.1"/>
    </source>
</evidence>
<proteinExistence type="predicted"/>
<protein>
    <submittedName>
        <fullName evidence="1">Uncharacterized protein</fullName>
    </submittedName>
</protein>
<sequence>MKLRQLMRLLLFWSTLYLQTPDGSAVTMTHDLSETNSKMSLEFLEENWSPLQIKPKITVSVILGNATELQCRNETSEGLVMWWQTPFGSFGERYKFSSKDPIEMSNGNLRISKATLSHTGLYSCHLVDSRGTTVIPYRVNVLNENTHKTRRRIRTAREAETSAMHYSDTHFAAAVSSSVLVTFIVAFTLGAFSQPYVIKCLQRTRARMCPNKSSHRETTRVSSDTLGSVFFRRNPNSEEDTVEFAPESSASTKAPSNLKTNQENQDGARLERDSVSSDVENGTDSTSKGDAGDESDQPKDQAGEEQKAGLGSETITRQKPKRVSRVIKLYNYDEDGNKYSHIKEPEDNPTPRQRVTSLTRLQSIMNEVETPDFSSTTDSTDPDDALSMT</sequence>
<evidence type="ECO:0000313" key="2">
    <source>
        <dbReference type="Proteomes" id="UP000830395"/>
    </source>
</evidence>
<name>A0ACC5YCN8_9TELE</name>
<dbReference type="Proteomes" id="UP000830395">
    <property type="component" value="Chromosome 6"/>
</dbReference>
<reference evidence="1" key="1">
    <citation type="submission" date="2020-02" db="EMBL/GenBank/DDBJ databases">
        <title>Genome sequencing of the panga catfish, Pangasius djambal.</title>
        <authorList>
            <person name="Wen M."/>
            <person name="Zahm M."/>
            <person name="Roques C."/>
            <person name="Cabau C."/>
            <person name="Klopp C."/>
            <person name="Donnadieu C."/>
            <person name="Jouanno E."/>
            <person name="Avarre J.-C."/>
            <person name="Campet M."/>
            <person name="Ha T."/>
            <person name="Dugue R."/>
            <person name="Lampietro C."/>
            <person name="Louis A."/>
            <person name="Herpin A."/>
            <person name="Echchiki A."/>
            <person name="Berthelot C."/>
            <person name="Parey E."/>
            <person name="Roest-Crollius H."/>
            <person name="Braasch I."/>
            <person name="Postlethwait J.H."/>
            <person name="Bobe J."/>
            <person name="Montfort J."/>
            <person name="Bouchez O."/>
            <person name="Begum T."/>
            <person name="Schartl M."/>
            <person name="Gustiano R."/>
            <person name="Guiguen Y."/>
        </authorList>
    </citation>
    <scope>NUCLEOTIDE SEQUENCE</scope>
    <source>
        <strain evidence="1">Pdj_M5554</strain>
    </source>
</reference>